<dbReference type="Proteomes" id="UP001066276">
    <property type="component" value="Chromosome 3_2"/>
</dbReference>
<reference evidence="1" key="1">
    <citation type="journal article" date="2022" name="bioRxiv">
        <title>Sequencing and chromosome-scale assembly of the giantPleurodeles waltlgenome.</title>
        <authorList>
            <person name="Brown T."/>
            <person name="Elewa A."/>
            <person name="Iarovenko S."/>
            <person name="Subramanian E."/>
            <person name="Araus A.J."/>
            <person name="Petzold A."/>
            <person name="Susuki M."/>
            <person name="Suzuki K.-i.T."/>
            <person name="Hayashi T."/>
            <person name="Toyoda A."/>
            <person name="Oliveira C."/>
            <person name="Osipova E."/>
            <person name="Leigh N.D."/>
            <person name="Simon A."/>
            <person name="Yun M.H."/>
        </authorList>
    </citation>
    <scope>NUCLEOTIDE SEQUENCE</scope>
    <source>
        <strain evidence="1">20211129_DDA</strain>
        <tissue evidence="1">Liver</tissue>
    </source>
</reference>
<proteinExistence type="predicted"/>
<evidence type="ECO:0000313" key="2">
    <source>
        <dbReference type="Proteomes" id="UP001066276"/>
    </source>
</evidence>
<protein>
    <submittedName>
        <fullName evidence="1">Uncharacterized protein</fullName>
    </submittedName>
</protein>
<dbReference type="EMBL" id="JANPWB010000006">
    <property type="protein sequence ID" value="KAJ1180901.1"/>
    <property type="molecule type" value="Genomic_DNA"/>
</dbReference>
<evidence type="ECO:0000313" key="1">
    <source>
        <dbReference type="EMBL" id="KAJ1180901.1"/>
    </source>
</evidence>
<comment type="caution">
    <text evidence="1">The sequence shown here is derived from an EMBL/GenBank/DDBJ whole genome shotgun (WGS) entry which is preliminary data.</text>
</comment>
<keyword evidence="2" id="KW-1185">Reference proteome</keyword>
<organism evidence="1 2">
    <name type="scientific">Pleurodeles waltl</name>
    <name type="common">Iberian ribbed newt</name>
    <dbReference type="NCBI Taxonomy" id="8319"/>
    <lineage>
        <taxon>Eukaryota</taxon>
        <taxon>Metazoa</taxon>
        <taxon>Chordata</taxon>
        <taxon>Craniata</taxon>
        <taxon>Vertebrata</taxon>
        <taxon>Euteleostomi</taxon>
        <taxon>Amphibia</taxon>
        <taxon>Batrachia</taxon>
        <taxon>Caudata</taxon>
        <taxon>Salamandroidea</taxon>
        <taxon>Salamandridae</taxon>
        <taxon>Pleurodelinae</taxon>
        <taxon>Pleurodeles</taxon>
    </lineage>
</organism>
<gene>
    <name evidence="1" type="ORF">NDU88_006112</name>
</gene>
<sequence>MDGSERWLSCAASQAVPRVPAFLPCQWLVRFKNDFRDAPAGRASYTLFVKKGVPWSTPETTASDLSELCPSVCYCALACNALLVGLNSGPFIIRLFLTLFLTNEPCALFRLLYPSSVPAGCHQAAERVLAGAPALSLAPVGARPFINAWLGLHLHWARAGMACLPFTADS</sequence>
<accession>A0AAV7TWU8</accession>
<dbReference type="AlphaFoldDB" id="A0AAV7TWU8"/>
<name>A0AAV7TWU8_PLEWA</name>